<comment type="similarity">
    <text evidence="1 6">Belongs to the peptidase S10 family.</text>
</comment>
<dbReference type="GO" id="GO:0004185">
    <property type="term" value="F:serine-type carboxypeptidase activity"/>
    <property type="evidence" value="ECO:0007669"/>
    <property type="project" value="UniProtKB-UniRule"/>
</dbReference>
<dbReference type="Pfam" id="PF00450">
    <property type="entry name" value="Peptidase_S10"/>
    <property type="match status" value="1"/>
</dbReference>
<sequence length="590" mass="63578">MHSLYAAVKLLAAAATAVSAAGPSKLASAPLGRLQKYQDLQHERYAQVYNYVGARGQAEERQKKEPRFLNNQTQKFAVDSSALPDIDFDLGESYSGLLPIGNSSAADDDASLFFWFFPSADENVGKEIVLWFTGGPGCSSMSGLFEENGPVTWMPGTYKPIRNEWSWHQLSNVVWIDQPIGTGYTTGEPTAGGEEDVATQFRGFWKNFVDTFALQGYSVYITGESYGGMYCPYIAAGMLEQNDTEYYNVSGMLIYDGVYSGDPVSGDVAIAPFVDYWGGLFPFNDTFRADLEKRHADCGYADYLEKYLVFPPAGQQPTDESGDLPGIDSATGQYKEGCDMLNTVYGEALSLNPCFNIYQVGAGCPIPYDPLGFAGSSYYIPEGSPPVYFNRSEVKAALHVPAGSDWEMCKDGVFPTGDNSAPSSHFAIPRVIEGTENVILVHGALDMVLLANGSMLAIQNMTWGGQRGFQQRPADPLFVPYHPAGASQGSAAGAGVFGTTHSERGLTWAFVSLSGHMVPSNQPSVAYRQLEVLLGRVDGGLTSTAPFSTDADKTPQPDPDALGNGTAPQTWVSVSGSKADSMVARQQEAL</sequence>
<dbReference type="PRINTS" id="PR00724">
    <property type="entry name" value="CRBOXYPTASEC"/>
</dbReference>
<dbReference type="PROSITE" id="PS00560">
    <property type="entry name" value="CARBOXYPEPT_SER_HIS"/>
    <property type="match status" value="1"/>
</dbReference>
<dbReference type="InterPro" id="IPR033124">
    <property type="entry name" value="Ser_caboxypep_his_AS"/>
</dbReference>
<dbReference type="InterPro" id="IPR001563">
    <property type="entry name" value="Peptidase_S10"/>
</dbReference>
<dbReference type="Gene3D" id="3.40.50.1820">
    <property type="entry name" value="alpha/beta hydrolase"/>
    <property type="match status" value="1"/>
</dbReference>
<dbReference type="PANTHER" id="PTHR11802">
    <property type="entry name" value="SERINE PROTEASE FAMILY S10 SERINE CARBOXYPEPTIDASE"/>
    <property type="match status" value="1"/>
</dbReference>
<evidence type="ECO:0000256" key="1">
    <source>
        <dbReference type="ARBA" id="ARBA00009431"/>
    </source>
</evidence>
<dbReference type="Proteomes" id="UP001320420">
    <property type="component" value="Unassembled WGS sequence"/>
</dbReference>
<dbReference type="EMBL" id="JAKJXP020000006">
    <property type="protein sequence ID" value="KAK7756509.1"/>
    <property type="molecule type" value="Genomic_DNA"/>
</dbReference>
<name>A0AAN9V8H8_9PEZI</name>
<accession>A0AAN9V8H8</accession>
<dbReference type="SUPFAM" id="SSF53474">
    <property type="entry name" value="alpha/beta-Hydrolases"/>
    <property type="match status" value="1"/>
</dbReference>
<evidence type="ECO:0000256" key="4">
    <source>
        <dbReference type="ARBA" id="ARBA00022801"/>
    </source>
</evidence>
<feature type="region of interest" description="Disordered" evidence="7">
    <location>
        <begin position="544"/>
        <end position="590"/>
    </location>
</feature>
<keyword evidence="5" id="KW-0325">Glycoprotein</keyword>
<dbReference type="EC" id="3.4.16.-" evidence="6"/>
<evidence type="ECO:0000256" key="3">
    <source>
        <dbReference type="ARBA" id="ARBA00022670"/>
    </source>
</evidence>
<reference evidence="8 9" key="1">
    <citation type="submission" date="2024-02" db="EMBL/GenBank/DDBJ databases">
        <title>De novo assembly and annotation of 12 fungi associated with fruit tree decline syndrome in Ontario, Canada.</title>
        <authorList>
            <person name="Sulman M."/>
            <person name="Ellouze W."/>
            <person name="Ilyukhin E."/>
        </authorList>
    </citation>
    <scope>NUCLEOTIDE SEQUENCE [LARGE SCALE GENOMIC DNA]</scope>
    <source>
        <strain evidence="8 9">M11/M66-122</strain>
    </source>
</reference>
<dbReference type="PANTHER" id="PTHR11802:SF479">
    <property type="entry name" value="CARBOXYPEPTIDASE"/>
    <property type="match status" value="1"/>
</dbReference>
<gene>
    <name evidence="8" type="ORF">SLS62_001343</name>
</gene>
<comment type="caution">
    <text evidence="8">The sequence shown here is derived from an EMBL/GenBank/DDBJ whole genome shotgun (WGS) entry which is preliminary data.</text>
</comment>
<protein>
    <recommendedName>
        <fullName evidence="6">Carboxypeptidase</fullName>
        <ecNumber evidence="6">3.4.16.-</ecNumber>
    </recommendedName>
</protein>
<evidence type="ECO:0000256" key="6">
    <source>
        <dbReference type="RuleBase" id="RU361156"/>
    </source>
</evidence>
<dbReference type="InterPro" id="IPR029058">
    <property type="entry name" value="AB_hydrolase_fold"/>
</dbReference>
<evidence type="ECO:0000256" key="2">
    <source>
        <dbReference type="ARBA" id="ARBA00022645"/>
    </source>
</evidence>
<organism evidence="8 9">
    <name type="scientific">Diatrype stigma</name>
    <dbReference type="NCBI Taxonomy" id="117547"/>
    <lineage>
        <taxon>Eukaryota</taxon>
        <taxon>Fungi</taxon>
        <taxon>Dikarya</taxon>
        <taxon>Ascomycota</taxon>
        <taxon>Pezizomycotina</taxon>
        <taxon>Sordariomycetes</taxon>
        <taxon>Xylariomycetidae</taxon>
        <taxon>Xylariales</taxon>
        <taxon>Diatrypaceae</taxon>
        <taxon>Diatrype</taxon>
    </lineage>
</organism>
<dbReference type="PROSITE" id="PS00131">
    <property type="entry name" value="CARBOXYPEPT_SER_SER"/>
    <property type="match status" value="1"/>
</dbReference>
<keyword evidence="6" id="KW-0732">Signal</keyword>
<feature type="signal peptide" evidence="6">
    <location>
        <begin position="1"/>
        <end position="20"/>
    </location>
</feature>
<dbReference type="AlphaFoldDB" id="A0AAN9V8H8"/>
<evidence type="ECO:0000256" key="7">
    <source>
        <dbReference type="SAM" id="MobiDB-lite"/>
    </source>
</evidence>
<evidence type="ECO:0000313" key="8">
    <source>
        <dbReference type="EMBL" id="KAK7756509.1"/>
    </source>
</evidence>
<feature type="compositionally biased region" description="Polar residues" evidence="7">
    <location>
        <begin position="566"/>
        <end position="578"/>
    </location>
</feature>
<keyword evidence="4 6" id="KW-0378">Hydrolase</keyword>
<dbReference type="GO" id="GO:0006508">
    <property type="term" value="P:proteolysis"/>
    <property type="evidence" value="ECO:0007669"/>
    <property type="project" value="UniProtKB-KW"/>
</dbReference>
<keyword evidence="9" id="KW-1185">Reference proteome</keyword>
<proteinExistence type="inferred from homology"/>
<dbReference type="InterPro" id="IPR018202">
    <property type="entry name" value="Ser_caboxypep_ser_AS"/>
</dbReference>
<evidence type="ECO:0000256" key="5">
    <source>
        <dbReference type="ARBA" id="ARBA00023180"/>
    </source>
</evidence>
<keyword evidence="3 6" id="KW-0645">Protease</keyword>
<keyword evidence="2 6" id="KW-0121">Carboxypeptidase</keyword>
<evidence type="ECO:0000313" key="9">
    <source>
        <dbReference type="Proteomes" id="UP001320420"/>
    </source>
</evidence>
<feature type="chain" id="PRO_5042668468" description="Carboxypeptidase" evidence="6">
    <location>
        <begin position="21"/>
        <end position="590"/>
    </location>
</feature>